<dbReference type="EMBL" id="UYRX01000438">
    <property type="protein sequence ID" value="VDK82239.1"/>
    <property type="molecule type" value="Genomic_DNA"/>
</dbReference>
<evidence type="ECO:0000313" key="1">
    <source>
        <dbReference type="EMBL" id="VDK82239.1"/>
    </source>
</evidence>
<dbReference type="AlphaFoldDB" id="A0A3P6TFY4"/>
<evidence type="ECO:0008006" key="3">
    <source>
        <dbReference type="Google" id="ProtNLM"/>
    </source>
</evidence>
<gene>
    <name evidence="1" type="ORF">NLS_LOCUS5656</name>
</gene>
<dbReference type="OrthoDB" id="2133912at2759"/>
<dbReference type="InterPro" id="IPR031139">
    <property type="entry name" value="RPGRIP1_fam"/>
</dbReference>
<dbReference type="PANTHER" id="PTHR14240:SF1">
    <property type="entry name" value="PROTEIN FANTOM-RELATED"/>
    <property type="match status" value="1"/>
</dbReference>
<dbReference type="Gene3D" id="2.60.40.150">
    <property type="entry name" value="C2 domain"/>
    <property type="match status" value="1"/>
</dbReference>
<dbReference type="Proteomes" id="UP000277928">
    <property type="component" value="Unassembled WGS sequence"/>
</dbReference>
<organism evidence="1 2">
    <name type="scientific">Litomosoides sigmodontis</name>
    <name type="common">Filarial nematode worm</name>
    <dbReference type="NCBI Taxonomy" id="42156"/>
    <lineage>
        <taxon>Eukaryota</taxon>
        <taxon>Metazoa</taxon>
        <taxon>Ecdysozoa</taxon>
        <taxon>Nematoda</taxon>
        <taxon>Chromadorea</taxon>
        <taxon>Rhabditida</taxon>
        <taxon>Spirurina</taxon>
        <taxon>Spiruromorpha</taxon>
        <taxon>Filarioidea</taxon>
        <taxon>Onchocercidae</taxon>
        <taxon>Litomosoides</taxon>
    </lineage>
</organism>
<dbReference type="InterPro" id="IPR035892">
    <property type="entry name" value="C2_domain_sf"/>
</dbReference>
<evidence type="ECO:0000313" key="2">
    <source>
        <dbReference type="Proteomes" id="UP000277928"/>
    </source>
</evidence>
<dbReference type="GO" id="GO:0035869">
    <property type="term" value="C:ciliary transition zone"/>
    <property type="evidence" value="ECO:0007669"/>
    <property type="project" value="TreeGrafter"/>
</dbReference>
<protein>
    <recommendedName>
        <fullName evidence="3">RPGRIP1 C-terminal domain-containing protein</fullName>
    </recommendedName>
</protein>
<proteinExistence type="predicted"/>
<keyword evidence="2" id="KW-1185">Reference proteome</keyword>
<accession>A0A3P6TFY4</accession>
<sequence>MMKSLGEFTPAEVNEQHKSSLLSQGGRKIPHVVEFADPIQQSFSASTTSIDETTSSSTTDEGQIIETDISIISAKQLPPNNAYTVELIIGSLHISNLSKLLNPLYDDQSICIEWKLLDFPLEECETTGEPLPLPRDTQIAADFNFQKCYTLSERQYYLLRQWIEHGNRLEMSLVSNGSNLKSSEDLGVAYVELDAQHNAEKRLSRFLDINGVEVANIDISISYSKELLEQLQDVGK</sequence>
<dbReference type="GO" id="GO:1905515">
    <property type="term" value="P:non-motile cilium assembly"/>
    <property type="evidence" value="ECO:0007669"/>
    <property type="project" value="TreeGrafter"/>
</dbReference>
<dbReference type="PANTHER" id="PTHR14240">
    <property type="entry name" value="RETINITIS PIGMENTOSA GTPASE REGULATOR-INTERACTING PROTEIN"/>
    <property type="match status" value="1"/>
</dbReference>
<reference evidence="1 2" key="1">
    <citation type="submission" date="2018-08" db="EMBL/GenBank/DDBJ databases">
        <authorList>
            <person name="Laetsch R D."/>
            <person name="Stevens L."/>
            <person name="Kumar S."/>
            <person name="Blaxter L. M."/>
        </authorList>
    </citation>
    <scope>NUCLEOTIDE SEQUENCE [LARGE SCALE GENOMIC DNA]</scope>
</reference>
<dbReference type="OMA" id="HGNRLEM"/>
<name>A0A3P6TFY4_LITSI</name>